<proteinExistence type="predicted"/>
<keyword evidence="1" id="KW-1133">Transmembrane helix</keyword>
<accession>A0A2V5IQ37</accession>
<dbReference type="Proteomes" id="UP000247980">
    <property type="component" value="Unassembled WGS sequence"/>
</dbReference>
<feature type="transmembrane region" description="Helical" evidence="1">
    <location>
        <begin position="68"/>
        <end position="89"/>
    </location>
</feature>
<gene>
    <name evidence="2" type="ORF">CVS30_15335</name>
</gene>
<sequence>MKNVRSGKYAIRDFISSSPHYWPMLDRSFKNLFFGLILFLPGQYLASIDLPGTPSYLAQIKVSWTPMVVGGICIIFGCIGFAIGLMGTFRKRENAIDLKISAQGLTVRGGHRIPWDSISHVTSIQYYNRAAIQAMWDRADLNCAFVVHLKEPLEIPRIKTKDGVPQLKVNLFRYPAVDYKPLYEWASAEFERRRIPVDKIRKTKET</sequence>
<keyword evidence="1" id="KW-0812">Transmembrane</keyword>
<feature type="transmembrane region" description="Helical" evidence="1">
    <location>
        <begin position="31"/>
        <end position="48"/>
    </location>
</feature>
<keyword evidence="3" id="KW-1185">Reference proteome</keyword>
<dbReference type="EMBL" id="QJVC01000021">
    <property type="protein sequence ID" value="PYI37512.1"/>
    <property type="molecule type" value="Genomic_DNA"/>
</dbReference>
<evidence type="ECO:0000256" key="1">
    <source>
        <dbReference type="SAM" id="Phobius"/>
    </source>
</evidence>
<protein>
    <submittedName>
        <fullName evidence="2">Uncharacterized protein</fullName>
    </submittedName>
</protein>
<dbReference type="RefSeq" id="WP_110486426.1">
    <property type="nucleotide sequence ID" value="NZ_QJVC01000021.1"/>
</dbReference>
<keyword evidence="1" id="KW-0472">Membrane</keyword>
<comment type="caution">
    <text evidence="2">The sequence shown here is derived from an EMBL/GenBank/DDBJ whole genome shotgun (WGS) entry which is preliminary data.</text>
</comment>
<reference evidence="2 3" key="1">
    <citation type="submission" date="2018-05" db="EMBL/GenBank/DDBJ databases">
        <title>Genetic diversity of glacier-inhabiting Cryobacterium bacteria in China and description of Cryobacterium mengkeensis sp. nov. and Arthrobacter glacialis sp. nov.</title>
        <authorList>
            <person name="Liu Q."/>
            <person name="Xin Y.-H."/>
        </authorList>
    </citation>
    <scope>NUCLEOTIDE SEQUENCE [LARGE SCALE GENOMIC DNA]</scope>
    <source>
        <strain evidence="2 3">B7</strain>
    </source>
</reference>
<dbReference type="OrthoDB" id="4953951at2"/>
<name>A0A2V5IQ37_9MICC</name>
<dbReference type="AlphaFoldDB" id="A0A2V5IQ37"/>
<organism evidence="2 3">
    <name type="scientific">Arthrobacter psychrolactophilus</name>
    <dbReference type="NCBI Taxonomy" id="92442"/>
    <lineage>
        <taxon>Bacteria</taxon>
        <taxon>Bacillati</taxon>
        <taxon>Actinomycetota</taxon>
        <taxon>Actinomycetes</taxon>
        <taxon>Micrococcales</taxon>
        <taxon>Micrococcaceae</taxon>
        <taxon>Arthrobacter</taxon>
    </lineage>
</organism>
<evidence type="ECO:0000313" key="2">
    <source>
        <dbReference type="EMBL" id="PYI37512.1"/>
    </source>
</evidence>
<evidence type="ECO:0000313" key="3">
    <source>
        <dbReference type="Proteomes" id="UP000247980"/>
    </source>
</evidence>